<keyword evidence="3" id="KW-1185">Reference proteome</keyword>
<dbReference type="GO" id="GO:0004674">
    <property type="term" value="F:protein serine/threonine kinase activity"/>
    <property type="evidence" value="ECO:0007669"/>
    <property type="project" value="TreeGrafter"/>
</dbReference>
<protein>
    <submittedName>
        <fullName evidence="2">Kinase-like protein</fullName>
    </submittedName>
</protein>
<keyword evidence="2" id="KW-0418">Kinase</keyword>
<dbReference type="Proteomes" id="UP000053477">
    <property type="component" value="Unassembled WGS sequence"/>
</dbReference>
<dbReference type="SMART" id="SM00220">
    <property type="entry name" value="S_TKc"/>
    <property type="match status" value="1"/>
</dbReference>
<dbReference type="InterPro" id="IPR051681">
    <property type="entry name" value="Ser/Thr_Kinases-Pseudokinases"/>
</dbReference>
<dbReference type="STRING" id="27342.A0A0H2RQH3"/>
<evidence type="ECO:0000313" key="2">
    <source>
        <dbReference type="EMBL" id="KLO13867.1"/>
    </source>
</evidence>
<dbReference type="PANTHER" id="PTHR44329">
    <property type="entry name" value="SERINE/THREONINE-PROTEIN KINASE TNNI3K-RELATED"/>
    <property type="match status" value="1"/>
</dbReference>
<organism evidence="2 3">
    <name type="scientific">Schizopora paradoxa</name>
    <dbReference type="NCBI Taxonomy" id="27342"/>
    <lineage>
        <taxon>Eukaryota</taxon>
        <taxon>Fungi</taxon>
        <taxon>Dikarya</taxon>
        <taxon>Basidiomycota</taxon>
        <taxon>Agaricomycotina</taxon>
        <taxon>Agaricomycetes</taxon>
        <taxon>Hymenochaetales</taxon>
        <taxon>Schizoporaceae</taxon>
        <taxon>Schizopora</taxon>
    </lineage>
</organism>
<dbReference type="EMBL" id="KQ085952">
    <property type="protein sequence ID" value="KLO13867.1"/>
    <property type="molecule type" value="Genomic_DNA"/>
</dbReference>
<dbReference type="GO" id="GO:0005524">
    <property type="term" value="F:ATP binding"/>
    <property type="evidence" value="ECO:0007669"/>
    <property type="project" value="InterPro"/>
</dbReference>
<sequence>MDRLARILAALSHLSLEGKIVQRQPYASGLGGSCDVYTAWSLKHEKKVAVKQIRAFLRKDSSLAKKLAKEIRIWSKLEHDNVLPLLGYFTEGNGVMPSLVSEWMEKGTLHDFMKSFPRGGIEACTILRDIASGLAYLHSKEVIHADLKAQNILISASKTPLLADFGLSLALSQSHSTMGTTTASTKGTVRWMAVELLPSVSGDEPSKHDKRSDVWAFGMVIYELLSWDVPFNNKHNDVLVLMAIVNGQVPEKPERPERGYDQSIFSLLWKLASSCWTRNTSRPTAEYIADYLTENIITRQAKLTESSTRTPKVDDIRDQLAHLGLHDATRYCRSRVWHRCASSNGTPEAHSCNAQLVEDDLTFDCKPTIRYGPIQSIVLNYVPRYGNGSDRPRSFPFEFGIVNSQPNGESGLLFRQFSVADTTEASMWVSKFEMIPRMIVSMKNASPDSMLGVVRRLVATEFQPGHNGMRAGQHVVPTSERLEAPGIARGHHIAEDNNALTSRQRRKKRRRRVRFAQDVTGELPTVIPSMQIRVSFDDDEVVDELPSPRHVRWKE</sequence>
<reference evidence="2 3" key="1">
    <citation type="submission" date="2015-04" db="EMBL/GenBank/DDBJ databases">
        <title>Complete genome sequence of Schizopora paradoxa KUC8140, a cosmopolitan wood degrader in East Asia.</title>
        <authorList>
            <consortium name="DOE Joint Genome Institute"/>
            <person name="Min B."/>
            <person name="Park H."/>
            <person name="Jang Y."/>
            <person name="Kim J.-J."/>
            <person name="Kim K.H."/>
            <person name="Pangilinan J."/>
            <person name="Lipzen A."/>
            <person name="Riley R."/>
            <person name="Grigoriev I.V."/>
            <person name="Spatafora J.W."/>
            <person name="Choi I.-G."/>
        </authorList>
    </citation>
    <scope>NUCLEOTIDE SEQUENCE [LARGE SCALE GENOMIC DNA]</scope>
    <source>
        <strain evidence="2 3">KUC8140</strain>
    </source>
</reference>
<dbReference type="PROSITE" id="PS50011">
    <property type="entry name" value="PROTEIN_KINASE_DOM"/>
    <property type="match status" value="1"/>
</dbReference>
<gene>
    <name evidence="2" type="ORF">SCHPADRAFT_903742</name>
</gene>
<dbReference type="Pfam" id="PF00069">
    <property type="entry name" value="Pkinase"/>
    <property type="match status" value="1"/>
</dbReference>
<dbReference type="SUPFAM" id="SSF56112">
    <property type="entry name" value="Protein kinase-like (PK-like)"/>
    <property type="match status" value="1"/>
</dbReference>
<dbReference type="Gene3D" id="1.10.510.10">
    <property type="entry name" value="Transferase(Phosphotransferase) domain 1"/>
    <property type="match status" value="1"/>
</dbReference>
<dbReference type="InParanoid" id="A0A0H2RQH3"/>
<proteinExistence type="predicted"/>
<dbReference type="PROSITE" id="PS00108">
    <property type="entry name" value="PROTEIN_KINASE_ST"/>
    <property type="match status" value="1"/>
</dbReference>
<feature type="domain" description="Protein kinase" evidence="1">
    <location>
        <begin position="22"/>
        <end position="297"/>
    </location>
</feature>
<dbReference type="InterPro" id="IPR011009">
    <property type="entry name" value="Kinase-like_dom_sf"/>
</dbReference>
<dbReference type="AlphaFoldDB" id="A0A0H2RQH3"/>
<keyword evidence="2" id="KW-0808">Transferase</keyword>
<dbReference type="InterPro" id="IPR000719">
    <property type="entry name" value="Prot_kinase_dom"/>
</dbReference>
<dbReference type="OrthoDB" id="4062651at2759"/>
<evidence type="ECO:0000313" key="3">
    <source>
        <dbReference type="Proteomes" id="UP000053477"/>
    </source>
</evidence>
<dbReference type="PROSITE" id="PS51257">
    <property type="entry name" value="PROKAR_LIPOPROTEIN"/>
    <property type="match status" value="1"/>
</dbReference>
<name>A0A0H2RQH3_9AGAM</name>
<dbReference type="InterPro" id="IPR008271">
    <property type="entry name" value="Ser/Thr_kinase_AS"/>
</dbReference>
<accession>A0A0H2RQH3</accession>
<evidence type="ECO:0000259" key="1">
    <source>
        <dbReference type="PROSITE" id="PS50011"/>
    </source>
</evidence>